<evidence type="ECO:0008006" key="3">
    <source>
        <dbReference type="Google" id="ProtNLM"/>
    </source>
</evidence>
<dbReference type="Pfam" id="PF13366">
    <property type="entry name" value="PDDEXK_3"/>
    <property type="match status" value="1"/>
</dbReference>
<protein>
    <recommendedName>
        <fullName evidence="3">GxxExxY protein</fullName>
    </recommendedName>
</protein>
<dbReference type="EMBL" id="BJCD01000010">
    <property type="protein sequence ID" value="GCL34560.1"/>
    <property type="molecule type" value="Genomic_DNA"/>
</dbReference>
<organism evidence="1 2">
    <name type="scientific">Planktothrix agardhii CCAP 1459/11A</name>
    <dbReference type="NCBI Taxonomy" id="282420"/>
    <lineage>
        <taxon>Bacteria</taxon>
        <taxon>Bacillati</taxon>
        <taxon>Cyanobacteriota</taxon>
        <taxon>Cyanophyceae</taxon>
        <taxon>Oscillatoriophycideae</taxon>
        <taxon>Oscillatoriales</taxon>
        <taxon>Microcoleaceae</taxon>
        <taxon>Planktothrix</taxon>
    </lineage>
</organism>
<dbReference type="AlphaFoldDB" id="A0A479ZPD2"/>
<comment type="caution">
    <text evidence="1">The sequence shown here is derived from an EMBL/GenBank/DDBJ whole genome shotgun (WGS) entry which is preliminary data.</text>
</comment>
<dbReference type="InterPro" id="IPR026350">
    <property type="entry name" value="GxxExxY"/>
</dbReference>
<evidence type="ECO:0000313" key="2">
    <source>
        <dbReference type="Proteomes" id="UP000299794"/>
    </source>
</evidence>
<sequence length="55" mass="5996">MQREAISDEMNQVSKQIVDAAFTVHSALGAGLLESVFDTLRSEDTLDSADRISLI</sequence>
<dbReference type="Proteomes" id="UP000299794">
    <property type="component" value="Unassembled WGS sequence"/>
</dbReference>
<name>A0A479ZPD2_PLAAG</name>
<reference evidence="2" key="1">
    <citation type="submission" date="2019-02" db="EMBL/GenBank/DDBJ databases">
        <title>Draft genome sequence of Planktothrix agardhii NIES-905.</title>
        <authorList>
            <person name="Yamaguchi H."/>
            <person name="Suzuki S."/>
            <person name="Kawachi M."/>
        </authorList>
    </citation>
    <scope>NUCLEOTIDE SEQUENCE [LARGE SCALE GENOMIC DNA]</scope>
    <source>
        <strain evidence="2">CCAP 1459/11A</strain>
    </source>
</reference>
<proteinExistence type="predicted"/>
<dbReference type="RefSeq" id="WP_201799597.1">
    <property type="nucleotide sequence ID" value="NZ_BJCD01000010.1"/>
</dbReference>
<evidence type="ECO:0000313" key="1">
    <source>
        <dbReference type="EMBL" id="GCL34560.1"/>
    </source>
</evidence>
<accession>A0A479ZPD2</accession>
<gene>
    <name evidence="1" type="ORF">PA905_07730</name>
</gene>